<dbReference type="Proteomes" id="UP000178187">
    <property type="component" value="Unassembled WGS sequence"/>
</dbReference>
<keyword evidence="12" id="KW-0378">Hydrolase</keyword>
<dbReference type="InterPro" id="IPR024072">
    <property type="entry name" value="DHFR-like_dom_sf"/>
</dbReference>
<evidence type="ECO:0000256" key="9">
    <source>
        <dbReference type="ARBA" id="ARBA00022857"/>
    </source>
</evidence>
<feature type="binding site" evidence="15">
    <location>
        <position position="90"/>
    </location>
    <ligand>
        <name>Zn(2+)</name>
        <dbReference type="ChEBI" id="CHEBI:29105"/>
        <note>catalytic</note>
    </ligand>
</feature>
<feature type="binding site" evidence="14">
    <location>
        <begin position="300"/>
        <end position="306"/>
    </location>
    <ligand>
        <name>NADP(+)</name>
        <dbReference type="ChEBI" id="CHEBI:58349"/>
    </ligand>
</feature>
<evidence type="ECO:0000256" key="1">
    <source>
        <dbReference type="ARBA" id="ARBA00002151"/>
    </source>
</evidence>
<evidence type="ECO:0000256" key="4">
    <source>
        <dbReference type="ARBA" id="ARBA00005259"/>
    </source>
</evidence>
<proteinExistence type="inferred from homology"/>
<evidence type="ECO:0000256" key="3">
    <source>
        <dbReference type="ARBA" id="ARBA00004910"/>
    </source>
</evidence>
<dbReference type="EC" id="1.1.1.193" evidence="12"/>
<dbReference type="EMBL" id="MHFR01000043">
    <property type="protein sequence ID" value="OGW97230.1"/>
    <property type="molecule type" value="Genomic_DNA"/>
</dbReference>
<keyword evidence="6 12" id="KW-0686">Riboflavin biosynthesis</keyword>
<evidence type="ECO:0000256" key="2">
    <source>
        <dbReference type="ARBA" id="ARBA00004882"/>
    </source>
</evidence>
<evidence type="ECO:0000313" key="17">
    <source>
        <dbReference type="EMBL" id="OGW97230.1"/>
    </source>
</evidence>
<keyword evidence="8 12" id="KW-0862">Zinc</keyword>
<dbReference type="InterPro" id="IPR011549">
    <property type="entry name" value="RibD_C"/>
</dbReference>
<dbReference type="GO" id="GO:0008703">
    <property type="term" value="F:5-amino-6-(5-phosphoribosylamino)uracil reductase activity"/>
    <property type="evidence" value="ECO:0007669"/>
    <property type="project" value="UniProtKB-EC"/>
</dbReference>
<dbReference type="InterPro" id="IPR016192">
    <property type="entry name" value="APOBEC/CMP_deaminase_Zn-bd"/>
</dbReference>
<dbReference type="GO" id="GO:0009231">
    <property type="term" value="P:riboflavin biosynthetic process"/>
    <property type="evidence" value="ECO:0007669"/>
    <property type="project" value="UniProtKB-UniPathway"/>
</dbReference>
<comment type="similarity">
    <text evidence="5 12">In the C-terminal section; belongs to the HTP reductase family.</text>
</comment>
<dbReference type="GO" id="GO:0008270">
    <property type="term" value="F:zinc ion binding"/>
    <property type="evidence" value="ECO:0007669"/>
    <property type="project" value="InterPro"/>
</dbReference>
<feature type="binding site" evidence="14">
    <location>
        <position position="160"/>
    </location>
    <ligand>
        <name>NADP(+)</name>
        <dbReference type="ChEBI" id="CHEBI:58349"/>
    </ligand>
</feature>
<evidence type="ECO:0000256" key="14">
    <source>
        <dbReference type="PIRSR" id="PIRSR006769-2"/>
    </source>
</evidence>
<evidence type="ECO:0000256" key="11">
    <source>
        <dbReference type="ARBA" id="ARBA00023268"/>
    </source>
</evidence>
<feature type="binding site" evidence="15">
    <location>
        <position position="56"/>
    </location>
    <ligand>
        <name>Zn(2+)</name>
        <dbReference type="ChEBI" id="CHEBI:29105"/>
        <note>catalytic</note>
    </ligand>
</feature>
<dbReference type="PROSITE" id="PS51747">
    <property type="entry name" value="CYT_DCMP_DEAMINASES_2"/>
    <property type="match status" value="1"/>
</dbReference>
<comment type="cofactor">
    <cofactor evidence="12 15">
        <name>Zn(2+)</name>
        <dbReference type="ChEBI" id="CHEBI:29105"/>
    </cofactor>
    <text evidence="12 15">Binds 1 zinc ion.</text>
</comment>
<protein>
    <recommendedName>
        <fullName evidence="12">Riboflavin biosynthesis protein RibD</fullName>
    </recommendedName>
    <domain>
        <recommendedName>
            <fullName evidence="12">Diaminohydroxyphosphoribosylaminopyrimidine deaminase</fullName>
            <shortName evidence="12">DRAP deaminase</shortName>
            <ecNumber evidence="12">3.5.4.26</ecNumber>
        </recommendedName>
        <alternativeName>
            <fullName evidence="12">Riboflavin-specific deaminase</fullName>
        </alternativeName>
    </domain>
    <domain>
        <recommendedName>
            <fullName evidence="12">5-amino-6-(5-phosphoribosylamino)uracil reductase</fullName>
            <ecNumber evidence="12">1.1.1.193</ecNumber>
        </recommendedName>
        <alternativeName>
            <fullName evidence="12">HTP reductase</fullName>
        </alternativeName>
    </domain>
</protein>
<gene>
    <name evidence="17" type="ORF">A3G33_08630</name>
</gene>
<comment type="catalytic activity">
    <reaction evidence="12">
        <text>2,5-diamino-6-hydroxy-4-(5-phosphoribosylamino)-pyrimidine + H2O + H(+) = 5-amino-6-(5-phospho-D-ribosylamino)uracil + NH4(+)</text>
        <dbReference type="Rhea" id="RHEA:21868"/>
        <dbReference type="ChEBI" id="CHEBI:15377"/>
        <dbReference type="ChEBI" id="CHEBI:15378"/>
        <dbReference type="ChEBI" id="CHEBI:28938"/>
        <dbReference type="ChEBI" id="CHEBI:58453"/>
        <dbReference type="ChEBI" id="CHEBI:58614"/>
        <dbReference type="EC" id="3.5.4.26"/>
    </reaction>
</comment>
<comment type="caution">
    <text evidence="17">The sequence shown here is derived from an EMBL/GenBank/DDBJ whole genome shotgun (WGS) entry which is preliminary data.</text>
</comment>
<dbReference type="Gene3D" id="3.40.430.10">
    <property type="entry name" value="Dihydrofolate Reductase, subunit A"/>
    <property type="match status" value="1"/>
</dbReference>
<keyword evidence="11" id="KW-0511">Multifunctional enzyme</keyword>
<dbReference type="Gene3D" id="3.40.140.10">
    <property type="entry name" value="Cytidine Deaminase, domain 2"/>
    <property type="match status" value="1"/>
</dbReference>
<feature type="binding site" evidence="14">
    <location>
        <position position="202"/>
    </location>
    <ligand>
        <name>NADP(+)</name>
        <dbReference type="ChEBI" id="CHEBI:58349"/>
    </ligand>
</feature>
<keyword evidence="10 12" id="KW-0560">Oxidoreductase</keyword>
<dbReference type="SUPFAM" id="SSF53927">
    <property type="entry name" value="Cytidine deaminase-like"/>
    <property type="match status" value="1"/>
</dbReference>
<evidence type="ECO:0000256" key="6">
    <source>
        <dbReference type="ARBA" id="ARBA00022619"/>
    </source>
</evidence>
<feature type="domain" description="CMP/dCMP-type deaminase" evidence="16">
    <location>
        <begin position="7"/>
        <end position="129"/>
    </location>
</feature>
<dbReference type="NCBIfam" id="TIGR00227">
    <property type="entry name" value="ribD_Cterm"/>
    <property type="match status" value="1"/>
</dbReference>
<evidence type="ECO:0000256" key="15">
    <source>
        <dbReference type="PIRSR" id="PIRSR006769-3"/>
    </source>
</evidence>
<feature type="binding site" evidence="14">
    <location>
        <position position="174"/>
    </location>
    <ligand>
        <name>substrate</name>
    </ligand>
</feature>
<feature type="binding site" evidence="14">
    <location>
        <position position="176"/>
    </location>
    <ligand>
        <name>NADP(+)</name>
        <dbReference type="ChEBI" id="CHEBI:58349"/>
    </ligand>
</feature>
<reference evidence="17 18" key="1">
    <citation type="journal article" date="2016" name="Nat. Commun.">
        <title>Thousands of microbial genomes shed light on interconnected biogeochemical processes in an aquifer system.</title>
        <authorList>
            <person name="Anantharaman K."/>
            <person name="Brown C.T."/>
            <person name="Hug L.A."/>
            <person name="Sharon I."/>
            <person name="Castelle C.J."/>
            <person name="Probst A.J."/>
            <person name="Thomas B.C."/>
            <person name="Singh A."/>
            <person name="Wilkins M.J."/>
            <person name="Karaoz U."/>
            <person name="Brodie E.L."/>
            <person name="Williams K.H."/>
            <person name="Hubbard S.S."/>
            <person name="Banfield J.F."/>
        </authorList>
    </citation>
    <scope>NUCLEOTIDE SEQUENCE [LARGE SCALE GENOMIC DNA]</scope>
</reference>
<dbReference type="InterPro" id="IPR004794">
    <property type="entry name" value="Eubact_RibD"/>
</dbReference>
<dbReference type="PROSITE" id="PS00903">
    <property type="entry name" value="CYT_DCMP_DEAMINASES_1"/>
    <property type="match status" value="1"/>
</dbReference>
<evidence type="ECO:0000259" key="16">
    <source>
        <dbReference type="PROSITE" id="PS51747"/>
    </source>
</evidence>
<dbReference type="InterPro" id="IPR016193">
    <property type="entry name" value="Cytidine_deaminase-like"/>
</dbReference>
<dbReference type="GO" id="GO:0008835">
    <property type="term" value="F:diaminohydroxyphosphoribosylaminopyrimidine deaminase activity"/>
    <property type="evidence" value="ECO:0007669"/>
    <property type="project" value="UniProtKB-EC"/>
</dbReference>
<dbReference type="SUPFAM" id="SSF53597">
    <property type="entry name" value="Dihydrofolate reductase-like"/>
    <property type="match status" value="1"/>
</dbReference>
<feature type="active site" description="Proton donor" evidence="13">
    <location>
        <position position="58"/>
    </location>
</feature>
<dbReference type="EC" id="3.5.4.26" evidence="12"/>
<evidence type="ECO:0000256" key="8">
    <source>
        <dbReference type="ARBA" id="ARBA00022833"/>
    </source>
</evidence>
<dbReference type="PIRSF" id="PIRSF006769">
    <property type="entry name" value="RibD"/>
    <property type="match status" value="1"/>
</dbReference>
<evidence type="ECO:0000256" key="10">
    <source>
        <dbReference type="ARBA" id="ARBA00023002"/>
    </source>
</evidence>
<comment type="pathway">
    <text evidence="3 12">Cofactor biosynthesis; riboflavin biosynthesis; 5-amino-6-(D-ribitylamino)uracil from GTP: step 3/4.</text>
</comment>
<keyword evidence="7 12" id="KW-0479">Metal-binding</keyword>
<evidence type="ECO:0000256" key="7">
    <source>
        <dbReference type="ARBA" id="ARBA00022723"/>
    </source>
</evidence>
<dbReference type="PANTHER" id="PTHR38011:SF7">
    <property type="entry name" value="2,5-DIAMINO-6-RIBOSYLAMINO-4(3H)-PYRIMIDINONE 5'-PHOSPHATE REDUCTASE"/>
    <property type="match status" value="1"/>
</dbReference>
<comment type="function">
    <text evidence="1 12">Converts 2,5-diamino-6-(ribosylamino)-4(3h)-pyrimidinone 5'-phosphate into 5-amino-6-(ribosylamino)-2,4(1h,3h)-pyrimidinedione 5'-phosphate.</text>
</comment>
<accession>A0A1G1KWG3</accession>
<feature type="binding site" evidence="14">
    <location>
        <position position="190"/>
    </location>
    <ligand>
        <name>substrate</name>
    </ligand>
</feature>
<comment type="similarity">
    <text evidence="4 12">In the N-terminal section; belongs to the cytidine and deoxycytidylate deaminase family.</text>
</comment>
<feature type="binding site" evidence="15">
    <location>
        <position position="81"/>
    </location>
    <ligand>
        <name>Zn(2+)</name>
        <dbReference type="ChEBI" id="CHEBI:29105"/>
        <note>catalytic</note>
    </ligand>
</feature>
<comment type="catalytic activity">
    <reaction evidence="12">
        <text>5-amino-6-(5-phospho-D-ribitylamino)uracil + NADP(+) = 5-amino-6-(5-phospho-D-ribosylamino)uracil + NADPH + H(+)</text>
        <dbReference type="Rhea" id="RHEA:17845"/>
        <dbReference type="ChEBI" id="CHEBI:15378"/>
        <dbReference type="ChEBI" id="CHEBI:57783"/>
        <dbReference type="ChEBI" id="CHEBI:58349"/>
        <dbReference type="ChEBI" id="CHEBI:58421"/>
        <dbReference type="ChEBI" id="CHEBI:58453"/>
        <dbReference type="EC" id="1.1.1.193"/>
    </reaction>
</comment>
<dbReference type="UniPathway" id="UPA00275">
    <property type="reaction ID" value="UER00401"/>
</dbReference>
<feature type="binding site" evidence="14">
    <location>
        <position position="213"/>
    </location>
    <ligand>
        <name>substrate</name>
    </ligand>
</feature>
<name>A0A1G1KWG3_9BACT</name>
<organism evidence="17 18">
    <name type="scientific">Candidatus Danuiimicrobium aquiferis</name>
    <dbReference type="NCBI Taxonomy" id="1801832"/>
    <lineage>
        <taxon>Bacteria</taxon>
        <taxon>Pseudomonadati</taxon>
        <taxon>Candidatus Omnitrophota</taxon>
        <taxon>Candidatus Danuiimicrobium</taxon>
    </lineage>
</organism>
<dbReference type="AlphaFoldDB" id="A0A1G1KWG3"/>
<dbReference type="CDD" id="cd01284">
    <property type="entry name" value="Riboflavin_deaminase-reductase"/>
    <property type="match status" value="1"/>
</dbReference>
<evidence type="ECO:0000313" key="18">
    <source>
        <dbReference type="Proteomes" id="UP000178187"/>
    </source>
</evidence>
<dbReference type="NCBIfam" id="TIGR00326">
    <property type="entry name" value="eubact_ribD"/>
    <property type="match status" value="1"/>
</dbReference>
<comment type="pathway">
    <text evidence="2 12">Cofactor biosynthesis; riboflavin biosynthesis; 5-amino-6-(D-ribitylamino)uracil from GTP: step 2/4.</text>
</comment>
<dbReference type="InterPro" id="IPR050765">
    <property type="entry name" value="Riboflavin_Biosynth_HTPR"/>
</dbReference>
<feature type="binding site" evidence="14">
    <location>
        <position position="206"/>
    </location>
    <ligand>
        <name>substrate</name>
    </ligand>
</feature>
<evidence type="ECO:0000256" key="13">
    <source>
        <dbReference type="PIRSR" id="PIRSR006769-1"/>
    </source>
</evidence>
<dbReference type="PANTHER" id="PTHR38011">
    <property type="entry name" value="DIHYDROFOLATE REDUCTASE FAMILY PROTEIN (AFU_ORTHOLOGUE AFUA_8G06820)"/>
    <property type="match status" value="1"/>
</dbReference>
<keyword evidence="9 12" id="KW-0521">NADP</keyword>
<sequence length="367" mass="40416">MAPMDFNRDEFFMRQAVRLAEEGRGFTSPNPVVGACIVRSGRILSKGFHRRFGAPHAEVEVIKKAWGKTKGTTLYVSMEPCSTYGKTPPCVQTIIDAKIGRVVIGMLDPNPKHSGRGVSILRKQGVRVTTGVLEEQARIQNESFSKWITKGFPFGALKMAESLDGKIALESGQSRWISGPESRKWVHKLRTGHDAVMVGTNTLLRDNPRLTARGGHGNWLPWKIVLDPRGQCRSNMRIFLAGGPVLLACSEKYFNHVTRKFRSTGIVIIPLKAKGDYLNLKQLFKHLGGLGITSVLAEGGGELSWSLISAGLIDKIYWIIAPKLIGGKNSKTSVEGCGVASLDQSYMVKRMNLQRLGSDLLIEGYLK</sequence>
<dbReference type="Pfam" id="PF01872">
    <property type="entry name" value="RibD_C"/>
    <property type="match status" value="1"/>
</dbReference>
<feature type="binding site" evidence="14">
    <location>
        <position position="210"/>
    </location>
    <ligand>
        <name>substrate</name>
    </ligand>
</feature>
<dbReference type="Pfam" id="PF00383">
    <property type="entry name" value="dCMP_cyt_deam_1"/>
    <property type="match status" value="1"/>
</dbReference>
<dbReference type="GO" id="GO:0050661">
    <property type="term" value="F:NADP binding"/>
    <property type="evidence" value="ECO:0007669"/>
    <property type="project" value="InterPro"/>
</dbReference>
<feature type="binding site" evidence="14">
    <location>
        <position position="298"/>
    </location>
    <ligand>
        <name>substrate</name>
    </ligand>
</feature>
<dbReference type="InterPro" id="IPR002125">
    <property type="entry name" value="CMP_dCMP_dom"/>
</dbReference>
<evidence type="ECO:0000256" key="5">
    <source>
        <dbReference type="ARBA" id="ARBA00007417"/>
    </source>
</evidence>
<dbReference type="InterPro" id="IPR002734">
    <property type="entry name" value="RibDG_C"/>
</dbReference>
<evidence type="ECO:0000256" key="12">
    <source>
        <dbReference type="PIRNR" id="PIRNR006769"/>
    </source>
</evidence>